<dbReference type="Pfam" id="PF04389">
    <property type="entry name" value="Peptidase_M28"/>
    <property type="match status" value="1"/>
</dbReference>
<dbReference type="PANTHER" id="PTHR12147">
    <property type="entry name" value="METALLOPEPTIDASE M28 FAMILY MEMBER"/>
    <property type="match status" value="1"/>
</dbReference>
<dbReference type="GO" id="GO:0006508">
    <property type="term" value="P:proteolysis"/>
    <property type="evidence" value="ECO:0007669"/>
    <property type="project" value="InterPro"/>
</dbReference>
<keyword evidence="3" id="KW-1185">Reference proteome</keyword>
<dbReference type="RefSeq" id="WP_162444951.1">
    <property type="nucleotide sequence ID" value="NZ_CP048222.1"/>
</dbReference>
<organism evidence="2 3">
    <name type="scientific">Rhodocytophaga rosea</name>
    <dbReference type="NCBI Taxonomy" id="2704465"/>
    <lineage>
        <taxon>Bacteria</taxon>
        <taxon>Pseudomonadati</taxon>
        <taxon>Bacteroidota</taxon>
        <taxon>Cytophagia</taxon>
        <taxon>Cytophagales</taxon>
        <taxon>Rhodocytophagaceae</taxon>
        <taxon>Rhodocytophaga</taxon>
    </lineage>
</organism>
<accession>A0A6C0GMA6</accession>
<dbReference type="InterPro" id="IPR045175">
    <property type="entry name" value="M28_fam"/>
</dbReference>
<protein>
    <submittedName>
        <fullName evidence="2">M28 family peptidase</fullName>
    </submittedName>
</protein>
<dbReference type="PANTHER" id="PTHR12147:SF26">
    <property type="entry name" value="PEPTIDASE M28 DOMAIN-CONTAINING PROTEIN"/>
    <property type="match status" value="1"/>
</dbReference>
<gene>
    <name evidence="2" type="ORF">GXP67_21030</name>
</gene>
<dbReference type="EMBL" id="CP048222">
    <property type="protein sequence ID" value="QHT68954.1"/>
    <property type="molecule type" value="Genomic_DNA"/>
</dbReference>
<evidence type="ECO:0000313" key="2">
    <source>
        <dbReference type="EMBL" id="QHT68954.1"/>
    </source>
</evidence>
<sequence>MKPSIPVIPVQQARLYEDVLTLTSIQPPRHYLNLDSLNAIAGYIAHELGKLNCKVEYQKYKAQGREYKNVIATFGDVSKQMVVVGAHYDVCGDQPGADDNASAVAGLLELARLVNELQPALSYGVEFVAYCLEEPPFFATPFMGSFVHASSLKETNTQVKAMICLEMIGYFSDEQNSQHFPVNALRYVYPTTGNFITVVGKLSQLGLIQKVAGHMREVSTISVQSFSAPKLIPAISLSDHRSYWQCGYPAVMINNTSFYRNPHYHQPTDTIDTLDFDKMEQVVKGVYWAMVNI</sequence>
<proteinExistence type="predicted"/>
<reference evidence="2 3" key="1">
    <citation type="submission" date="2020-01" db="EMBL/GenBank/DDBJ databases">
        <authorList>
            <person name="Kim M.K."/>
        </authorList>
    </citation>
    <scope>NUCLEOTIDE SEQUENCE [LARGE SCALE GENOMIC DNA]</scope>
    <source>
        <strain evidence="2 3">172606-1</strain>
    </source>
</reference>
<dbReference type="SUPFAM" id="SSF53187">
    <property type="entry name" value="Zn-dependent exopeptidases"/>
    <property type="match status" value="1"/>
</dbReference>
<dbReference type="KEGG" id="rhoz:GXP67_21030"/>
<dbReference type="Proteomes" id="UP000480178">
    <property type="component" value="Chromosome"/>
</dbReference>
<evidence type="ECO:0000313" key="3">
    <source>
        <dbReference type="Proteomes" id="UP000480178"/>
    </source>
</evidence>
<evidence type="ECO:0000259" key="1">
    <source>
        <dbReference type="Pfam" id="PF04389"/>
    </source>
</evidence>
<dbReference type="GO" id="GO:0008235">
    <property type="term" value="F:metalloexopeptidase activity"/>
    <property type="evidence" value="ECO:0007669"/>
    <property type="project" value="InterPro"/>
</dbReference>
<dbReference type="InterPro" id="IPR007484">
    <property type="entry name" value="Peptidase_M28"/>
</dbReference>
<dbReference type="AlphaFoldDB" id="A0A6C0GMA6"/>
<name>A0A6C0GMA6_9BACT</name>
<feature type="domain" description="Peptidase M28" evidence="1">
    <location>
        <begin position="69"/>
        <end position="284"/>
    </location>
</feature>
<dbReference type="Gene3D" id="3.40.630.10">
    <property type="entry name" value="Zn peptidases"/>
    <property type="match status" value="1"/>
</dbReference>